<dbReference type="InterPro" id="IPR032348">
    <property type="entry name" value="HECW_N"/>
</dbReference>
<accession>A0ABQ9UFR0</accession>
<name>A0ABQ9UFR0_SAGOE</name>
<dbReference type="Proteomes" id="UP001266305">
    <property type="component" value="Unassembled WGS sequence"/>
</dbReference>
<feature type="domain" description="E3 ubiquitin-protein ligase HECW1/2 N-terminal" evidence="1">
    <location>
        <begin position="4"/>
        <end position="41"/>
    </location>
</feature>
<proteinExistence type="predicted"/>
<dbReference type="EMBL" id="JASSZA010000012">
    <property type="protein sequence ID" value="KAK2095922.1"/>
    <property type="molecule type" value="Genomic_DNA"/>
</dbReference>
<organism evidence="2 3">
    <name type="scientific">Saguinus oedipus</name>
    <name type="common">Cotton-top tamarin</name>
    <name type="synonym">Oedipomidas oedipus</name>
    <dbReference type="NCBI Taxonomy" id="9490"/>
    <lineage>
        <taxon>Eukaryota</taxon>
        <taxon>Metazoa</taxon>
        <taxon>Chordata</taxon>
        <taxon>Craniata</taxon>
        <taxon>Vertebrata</taxon>
        <taxon>Euteleostomi</taxon>
        <taxon>Mammalia</taxon>
        <taxon>Eutheria</taxon>
        <taxon>Euarchontoglires</taxon>
        <taxon>Primates</taxon>
        <taxon>Haplorrhini</taxon>
        <taxon>Platyrrhini</taxon>
        <taxon>Cebidae</taxon>
        <taxon>Callitrichinae</taxon>
        <taxon>Saguinus</taxon>
    </lineage>
</organism>
<comment type="caution">
    <text evidence="2">The sequence shown here is derived from an EMBL/GenBank/DDBJ whole genome shotgun (WGS) entry which is preliminary data.</text>
</comment>
<evidence type="ECO:0000313" key="2">
    <source>
        <dbReference type="EMBL" id="KAK2095922.1"/>
    </source>
</evidence>
<dbReference type="Pfam" id="PF16562">
    <property type="entry name" value="HECW_N"/>
    <property type="match status" value="1"/>
</dbReference>
<evidence type="ECO:0000313" key="3">
    <source>
        <dbReference type="Proteomes" id="UP001266305"/>
    </source>
</evidence>
<dbReference type="Gene3D" id="2.60.40.2840">
    <property type="match status" value="1"/>
</dbReference>
<protein>
    <recommendedName>
        <fullName evidence="1">E3 ubiquitin-protein ligase HECW1/2 N-terminal domain-containing protein</fullName>
    </recommendedName>
</protein>
<sequence>MIRDEVLSENFLDYKNRGVNGSHRGQIIWKIDASSYFVEREYFDHSYALADMDEAEFNRFIICSAALPPLGSGPSKTEVQI</sequence>
<reference evidence="2 3" key="1">
    <citation type="submission" date="2023-05" db="EMBL/GenBank/DDBJ databases">
        <title>B98-5 Cell Line De Novo Hybrid Assembly: An Optical Mapping Approach.</title>
        <authorList>
            <person name="Kananen K."/>
            <person name="Auerbach J.A."/>
            <person name="Kautto E."/>
            <person name="Blachly J.S."/>
        </authorList>
    </citation>
    <scope>NUCLEOTIDE SEQUENCE [LARGE SCALE GENOMIC DNA]</scope>
    <source>
        <strain evidence="2">B95-8</strain>
        <tissue evidence="2">Cell line</tissue>
    </source>
</reference>
<keyword evidence="3" id="KW-1185">Reference proteome</keyword>
<evidence type="ECO:0000259" key="1">
    <source>
        <dbReference type="Pfam" id="PF16562"/>
    </source>
</evidence>
<gene>
    <name evidence="2" type="ORF">P7K49_024956</name>
</gene>